<reference evidence="14 15" key="1">
    <citation type="submission" date="2021-04" db="EMBL/GenBank/DDBJ databases">
        <title>Chitinophaga sp. nov., isolated from the rhizosphere soil.</title>
        <authorList>
            <person name="He S."/>
        </authorList>
    </citation>
    <scope>NUCLEOTIDE SEQUENCE [LARGE SCALE GENOMIC DNA]</scope>
    <source>
        <strain evidence="14 15">2R12</strain>
    </source>
</reference>
<dbReference type="PANTHER" id="PTHR30069:SF29">
    <property type="entry name" value="HEMOGLOBIN AND HEMOGLOBIN-HAPTOGLOBIN-BINDING PROTEIN 1-RELATED"/>
    <property type="match status" value="1"/>
</dbReference>
<evidence type="ECO:0000256" key="6">
    <source>
        <dbReference type="ARBA" id="ARBA00023077"/>
    </source>
</evidence>
<keyword evidence="5" id="KW-0732">Signal</keyword>
<evidence type="ECO:0000313" key="15">
    <source>
        <dbReference type="Proteomes" id="UP000676386"/>
    </source>
</evidence>
<feature type="domain" description="TonB-dependent receptor plug" evidence="13">
    <location>
        <begin position="59"/>
        <end position="168"/>
    </location>
</feature>
<evidence type="ECO:0000256" key="1">
    <source>
        <dbReference type="ARBA" id="ARBA00004571"/>
    </source>
</evidence>
<dbReference type="PROSITE" id="PS52016">
    <property type="entry name" value="TONB_DEPENDENT_REC_3"/>
    <property type="match status" value="1"/>
</dbReference>
<protein>
    <submittedName>
        <fullName evidence="14">TonB-dependent receptor</fullName>
    </submittedName>
</protein>
<evidence type="ECO:0000313" key="14">
    <source>
        <dbReference type="EMBL" id="MBS0032192.1"/>
    </source>
</evidence>
<keyword evidence="7 10" id="KW-0472">Membrane</keyword>
<organism evidence="14 15">
    <name type="scientific">Chitinophaga hostae</name>
    <dbReference type="NCBI Taxonomy" id="2831022"/>
    <lineage>
        <taxon>Bacteria</taxon>
        <taxon>Pseudomonadati</taxon>
        <taxon>Bacteroidota</taxon>
        <taxon>Chitinophagia</taxon>
        <taxon>Chitinophagales</taxon>
        <taxon>Chitinophagaceae</taxon>
        <taxon>Chitinophaga</taxon>
    </lineage>
</organism>
<evidence type="ECO:0000256" key="2">
    <source>
        <dbReference type="ARBA" id="ARBA00022448"/>
    </source>
</evidence>
<keyword evidence="3 10" id="KW-1134">Transmembrane beta strand</keyword>
<dbReference type="Proteomes" id="UP000676386">
    <property type="component" value="Unassembled WGS sequence"/>
</dbReference>
<keyword evidence="15" id="KW-1185">Reference proteome</keyword>
<comment type="caution">
    <text evidence="14">The sequence shown here is derived from an EMBL/GenBank/DDBJ whole genome shotgun (WGS) entry which is preliminary data.</text>
</comment>
<comment type="similarity">
    <text evidence="10 11">Belongs to the TonB-dependent receptor family.</text>
</comment>
<evidence type="ECO:0000256" key="9">
    <source>
        <dbReference type="ARBA" id="ARBA00023237"/>
    </source>
</evidence>
<dbReference type="Gene3D" id="2.40.170.20">
    <property type="entry name" value="TonB-dependent receptor, beta-barrel domain"/>
    <property type="match status" value="1"/>
</dbReference>
<dbReference type="InterPro" id="IPR012910">
    <property type="entry name" value="Plug_dom"/>
</dbReference>
<gene>
    <name evidence="14" type="ORF">KE626_32970</name>
</gene>
<evidence type="ECO:0000256" key="8">
    <source>
        <dbReference type="ARBA" id="ARBA00023170"/>
    </source>
</evidence>
<dbReference type="Pfam" id="PF00593">
    <property type="entry name" value="TonB_dep_Rec_b-barrel"/>
    <property type="match status" value="1"/>
</dbReference>
<evidence type="ECO:0000256" key="10">
    <source>
        <dbReference type="PROSITE-ProRule" id="PRU01360"/>
    </source>
</evidence>
<evidence type="ECO:0000256" key="3">
    <source>
        <dbReference type="ARBA" id="ARBA00022452"/>
    </source>
</evidence>
<sequence length="663" mass="73380">MKQILLSAIILCAGIGIQAQNRVPVPVKDTTQLPSKDSISKVSDLNEVVISSTRNNSRIEDLPMKVEVLGKEDMIEESGIKPGNVASILGDLSVIHIQNTSAVSGNNAIRMQGLDGKYTQLLRDGVPVYEGLSGNFGVLAIPPLDLKQIEIIKGSVSTLYGGGAIAGIINFIAKTPGNKPELTILANRSTLKETNVNAYYAERYGKTGLTLFAGVTTQNPVDVNKDGFSDVPRLRQYLLHPRFFWYLNPLTTLVAGYTGTIEKREGGDMQVLDHRADNVHQYTEVNNSERHSADLQFTRKNLGGGTLAIKGVGSFFHLQNDQGTFALLGNQTSTYAEASYNKKSGKHDWVAGLNNTGEMYRRAKGDSTLLGNYTYNTMGAFIQDGYHITDQFMAEAGLRADYHNVFGWYVLPRLAFVYKPVTDLSLRLSGGTGYKSPAIFTAQTQSVGYRNLLPLSAGIKSERSQGINFDGNYHTSLGKVDVTLNQALYYTHIKDPILPVMNENDHNTVLLQNMPYAVNSLGTDTYLRFELDHLELYLGYNHTVSRYNNTGSTNIAFAPQDKFASTLAYEIADKWRFGIENSWIGNQYDYNNQKTPNYWFWAAMISRQFGEHVTLVLNGENIFDARQGKNTPLFTGPVSNPSFATLWGPIDGRTINMSVKFNL</sequence>
<dbReference type="InterPro" id="IPR036942">
    <property type="entry name" value="Beta-barrel_TonB_sf"/>
</dbReference>
<keyword evidence="8 14" id="KW-0675">Receptor</keyword>
<dbReference type="Pfam" id="PF07715">
    <property type="entry name" value="Plug"/>
    <property type="match status" value="1"/>
</dbReference>
<accession>A0ABS5JC50</accession>
<dbReference type="InterPro" id="IPR039426">
    <property type="entry name" value="TonB-dep_rcpt-like"/>
</dbReference>
<evidence type="ECO:0000256" key="11">
    <source>
        <dbReference type="RuleBase" id="RU003357"/>
    </source>
</evidence>
<dbReference type="SUPFAM" id="SSF56935">
    <property type="entry name" value="Porins"/>
    <property type="match status" value="1"/>
</dbReference>
<dbReference type="PANTHER" id="PTHR30069">
    <property type="entry name" value="TONB-DEPENDENT OUTER MEMBRANE RECEPTOR"/>
    <property type="match status" value="1"/>
</dbReference>
<dbReference type="Gene3D" id="2.170.130.10">
    <property type="entry name" value="TonB-dependent receptor, plug domain"/>
    <property type="match status" value="1"/>
</dbReference>
<dbReference type="RefSeq" id="WP_211977350.1">
    <property type="nucleotide sequence ID" value="NZ_CBFHAM010000022.1"/>
</dbReference>
<dbReference type="InterPro" id="IPR037066">
    <property type="entry name" value="Plug_dom_sf"/>
</dbReference>
<dbReference type="InterPro" id="IPR000531">
    <property type="entry name" value="Beta-barrel_TonB"/>
</dbReference>
<feature type="domain" description="TonB-dependent receptor-like beta-barrel" evidence="12">
    <location>
        <begin position="250"/>
        <end position="622"/>
    </location>
</feature>
<evidence type="ECO:0000256" key="7">
    <source>
        <dbReference type="ARBA" id="ARBA00023136"/>
    </source>
</evidence>
<name>A0ABS5JC50_9BACT</name>
<dbReference type="EMBL" id="JAGTXB010000029">
    <property type="protein sequence ID" value="MBS0032192.1"/>
    <property type="molecule type" value="Genomic_DNA"/>
</dbReference>
<evidence type="ECO:0000256" key="5">
    <source>
        <dbReference type="ARBA" id="ARBA00022729"/>
    </source>
</evidence>
<keyword evidence="9 10" id="KW-0998">Cell outer membrane</keyword>
<keyword evidence="2 10" id="KW-0813">Transport</keyword>
<comment type="subcellular location">
    <subcellularLocation>
        <location evidence="1 10">Cell outer membrane</location>
        <topology evidence="1 10">Multi-pass membrane protein</topology>
    </subcellularLocation>
</comment>
<evidence type="ECO:0000259" key="13">
    <source>
        <dbReference type="Pfam" id="PF07715"/>
    </source>
</evidence>
<keyword evidence="4 10" id="KW-0812">Transmembrane</keyword>
<evidence type="ECO:0000259" key="12">
    <source>
        <dbReference type="Pfam" id="PF00593"/>
    </source>
</evidence>
<keyword evidence="6 11" id="KW-0798">TonB box</keyword>
<evidence type="ECO:0000256" key="4">
    <source>
        <dbReference type="ARBA" id="ARBA00022692"/>
    </source>
</evidence>
<proteinExistence type="inferred from homology"/>